<name>A0A1G8Z6L7_9PROT</name>
<gene>
    <name evidence="1" type="ORF">SAMN05192566_0123</name>
</gene>
<dbReference type="SUPFAM" id="SSF56784">
    <property type="entry name" value="HAD-like"/>
    <property type="match status" value="1"/>
</dbReference>
<dbReference type="InterPro" id="IPR006439">
    <property type="entry name" value="HAD-SF_hydro_IA"/>
</dbReference>
<dbReference type="EMBL" id="FNFX01000001">
    <property type="protein sequence ID" value="SDK10716.1"/>
    <property type="molecule type" value="Genomic_DNA"/>
</dbReference>
<dbReference type="AlphaFoldDB" id="A0A1G8Z6L7"/>
<keyword evidence="2" id="KW-1185">Reference proteome</keyword>
<dbReference type="STRING" id="492660.SAMN05192566_0123"/>
<dbReference type="InterPro" id="IPR044924">
    <property type="entry name" value="HAD-SF_hydro_IA_REG-2-like_cap"/>
</dbReference>
<dbReference type="SFLD" id="SFLDG01129">
    <property type="entry name" value="C1.5:_HAD__Beta-PGM__Phosphata"/>
    <property type="match status" value="1"/>
</dbReference>
<dbReference type="GO" id="GO:0016787">
    <property type="term" value="F:hydrolase activity"/>
    <property type="evidence" value="ECO:0007669"/>
    <property type="project" value="UniProtKB-KW"/>
</dbReference>
<protein>
    <submittedName>
        <fullName evidence="1">Putative hydrolase of the HAD superfamily</fullName>
    </submittedName>
</protein>
<organism evidence="1 2">
    <name type="scientific">Methylophilus rhizosphaerae</name>
    <dbReference type="NCBI Taxonomy" id="492660"/>
    <lineage>
        <taxon>Bacteria</taxon>
        <taxon>Pseudomonadati</taxon>
        <taxon>Pseudomonadota</taxon>
        <taxon>Betaproteobacteria</taxon>
        <taxon>Nitrosomonadales</taxon>
        <taxon>Methylophilaceae</taxon>
        <taxon>Methylophilus</taxon>
    </lineage>
</organism>
<dbReference type="InterPro" id="IPR051828">
    <property type="entry name" value="HAD-like_hydrolase_domain"/>
</dbReference>
<dbReference type="PANTHER" id="PTHR46191">
    <property type="match status" value="1"/>
</dbReference>
<keyword evidence="1" id="KW-0378">Hydrolase</keyword>
<accession>A0A1G8Z6L7</accession>
<reference evidence="2" key="1">
    <citation type="submission" date="2016-10" db="EMBL/GenBank/DDBJ databases">
        <authorList>
            <person name="Varghese N."/>
            <person name="Submissions S."/>
        </authorList>
    </citation>
    <scope>NUCLEOTIDE SEQUENCE [LARGE SCALE GENOMIC DNA]</scope>
    <source>
        <strain evidence="2">CBMB127</strain>
    </source>
</reference>
<dbReference type="SFLD" id="SFLDS00003">
    <property type="entry name" value="Haloacid_Dehalogenase"/>
    <property type="match status" value="1"/>
</dbReference>
<proteinExistence type="predicted"/>
<dbReference type="Gene3D" id="3.40.50.1000">
    <property type="entry name" value="HAD superfamily/HAD-like"/>
    <property type="match status" value="1"/>
</dbReference>
<dbReference type="Proteomes" id="UP000198629">
    <property type="component" value="Unassembled WGS sequence"/>
</dbReference>
<dbReference type="RefSeq" id="WP_091468220.1">
    <property type="nucleotide sequence ID" value="NZ_FNFX01000001.1"/>
</dbReference>
<dbReference type="OrthoDB" id="8585081at2"/>
<dbReference type="Pfam" id="PF00702">
    <property type="entry name" value="Hydrolase"/>
    <property type="match status" value="1"/>
</dbReference>
<dbReference type="Gene3D" id="1.10.150.720">
    <property type="entry name" value="Haloacid dehalogenase-like hydrolase"/>
    <property type="match status" value="1"/>
</dbReference>
<dbReference type="NCBIfam" id="TIGR01549">
    <property type="entry name" value="HAD-SF-IA-v1"/>
    <property type="match status" value="1"/>
</dbReference>
<dbReference type="PANTHER" id="PTHR46191:SF2">
    <property type="entry name" value="HALOACID DEHALOGENASE-LIKE HYDROLASE DOMAIN-CONTAINING PROTEIN 3"/>
    <property type="match status" value="1"/>
</dbReference>
<dbReference type="InterPro" id="IPR036412">
    <property type="entry name" value="HAD-like_sf"/>
</dbReference>
<evidence type="ECO:0000313" key="2">
    <source>
        <dbReference type="Proteomes" id="UP000198629"/>
    </source>
</evidence>
<sequence>MPYLIWDFDNTLAYRPGLWSQCLVDLAKEAFPDTRLTREDLLPHLSQGFPWHSAEHSHLHLNHPDAWWNNLLPMLARALISGGSMEAHDAIQIANRVRTEFINPSKWVVFADTVVTLNALSARGWRHIALSNHVPELPQLMKALHLDHHFDHIVTSALLGYEKPHPLAFEAAIALIPQSEHIVMVGDNFIADYQGAKSAGLPAYLVRNSDPECETAFPDLDTLLQHLLLQSESHT</sequence>
<dbReference type="InterPro" id="IPR023214">
    <property type="entry name" value="HAD_sf"/>
</dbReference>
<evidence type="ECO:0000313" key="1">
    <source>
        <dbReference type="EMBL" id="SDK10716.1"/>
    </source>
</evidence>